<accession>A0A1W0WAE6</accession>
<dbReference type="Gene3D" id="3.90.550.50">
    <property type="match status" value="1"/>
</dbReference>
<evidence type="ECO:0000256" key="7">
    <source>
        <dbReference type="ARBA" id="ARBA00022989"/>
    </source>
</evidence>
<feature type="transmembrane region" description="Helical" evidence="11">
    <location>
        <begin position="27"/>
        <end position="48"/>
    </location>
</feature>
<evidence type="ECO:0000313" key="12">
    <source>
        <dbReference type="EMBL" id="OQV12133.1"/>
    </source>
</evidence>
<dbReference type="Proteomes" id="UP000192578">
    <property type="component" value="Unassembled WGS sequence"/>
</dbReference>
<keyword evidence="13" id="KW-1185">Reference proteome</keyword>
<comment type="caution">
    <text evidence="12">The sequence shown here is derived from an EMBL/GenBank/DDBJ whole genome shotgun (WGS) entry which is preliminary data.</text>
</comment>
<keyword evidence="6" id="KW-0735">Signal-anchor</keyword>
<evidence type="ECO:0000256" key="4">
    <source>
        <dbReference type="ARBA" id="ARBA00022679"/>
    </source>
</evidence>
<sequence>MVAGHYRQAVRSMKAPFHMRGPCMAKLWLLFALAIIGVQMVFVVNLLLKKRAAGDTELEVEKPGADLAAGDSAKLQWNSQASEDAEKDPYRENSLDSAPEQVPLIPPALEVKAFSADKAAQNFIPQTVNKGPTTVSPLEDNNPMFNFLRSAVEQAFDGNPSSAGGSAAGIAQGSPLSQINSLIPLMALLPAMTGGGQSSGNPLGAVNWEKFMPMLERVERFAKYAASTFQQTVQETKQKHPQKAKEPSFISAVAMKGFFRIFSNEDYQEEFLDIADDSFALMESLHVTDHVIDLVSGRMFEKVMNSPDGVPADGNFLSGGAAGLAAIFLKSEKEKTTTTTTTTKNPNKDPNEEEEEEDLEEDEEGKAALVSNEHFESIMEVYDFMFRDEENNNATAAKLEVAGRTFLQGWYGAMRRFAIEKGKLHAKPLTDPTFDKYLESVEVPFSNILDYGYPIKNEDACKTKSPTLLIMVLSKTQHTGLRNAIRQTWAAPSAAPKSSFKALFILTDRDEDRNLVAQEATKYGDIISVDVPQTYEYVTRKVLVALDWPVTYCPGAKYVFKTTDHVYVNVSHLQEEIDARQTAQLMGNLVADDAVQRIPLRLDHLFYDEYPFDKFKPYLKGYGLLMGMNFVKGAIGIAKDFPLLRTDDFAVTGMLSAKLKIPPVGFKRAGAVADLNDAPWEDTQKMVALICEQKKSVLFGSKLTAPKFLLGTAVTSFQIKHAGVTKNSTKLKMSTSSKGRHDNGFHHVGLVHDIFLHWQRVNGSAGEEFVVSAASLS</sequence>
<feature type="region of interest" description="Disordered" evidence="10">
    <location>
        <begin position="79"/>
        <end position="101"/>
    </location>
</feature>
<comment type="similarity">
    <text evidence="2">Belongs to the glycosyltransferase 31 family.</text>
</comment>
<dbReference type="PANTHER" id="PTHR11214:SF314">
    <property type="entry name" value="HEXOSYLTRANSFERASE"/>
    <property type="match status" value="1"/>
</dbReference>
<dbReference type="Pfam" id="PF01762">
    <property type="entry name" value="Galactosyl_T"/>
    <property type="match status" value="1"/>
</dbReference>
<dbReference type="EMBL" id="MTYJ01000153">
    <property type="protein sequence ID" value="OQV12133.1"/>
    <property type="molecule type" value="Genomic_DNA"/>
</dbReference>
<keyword evidence="9 11" id="KW-0472">Membrane</keyword>
<name>A0A1W0WAE6_HYPEX</name>
<dbReference type="InterPro" id="IPR002659">
    <property type="entry name" value="Glyco_trans_31"/>
</dbReference>
<keyword evidence="8" id="KW-0333">Golgi apparatus</keyword>
<evidence type="ECO:0000256" key="9">
    <source>
        <dbReference type="ARBA" id="ARBA00023136"/>
    </source>
</evidence>
<evidence type="ECO:0000256" key="8">
    <source>
        <dbReference type="ARBA" id="ARBA00023034"/>
    </source>
</evidence>
<organism evidence="12 13">
    <name type="scientific">Hypsibius exemplaris</name>
    <name type="common">Freshwater tardigrade</name>
    <dbReference type="NCBI Taxonomy" id="2072580"/>
    <lineage>
        <taxon>Eukaryota</taxon>
        <taxon>Metazoa</taxon>
        <taxon>Ecdysozoa</taxon>
        <taxon>Tardigrada</taxon>
        <taxon>Eutardigrada</taxon>
        <taxon>Parachela</taxon>
        <taxon>Hypsibioidea</taxon>
        <taxon>Hypsibiidae</taxon>
        <taxon>Hypsibius</taxon>
    </lineage>
</organism>
<dbReference type="GO" id="GO:0006493">
    <property type="term" value="P:protein O-linked glycosylation"/>
    <property type="evidence" value="ECO:0007669"/>
    <property type="project" value="TreeGrafter"/>
</dbReference>
<keyword evidence="7 11" id="KW-1133">Transmembrane helix</keyword>
<evidence type="ECO:0000256" key="11">
    <source>
        <dbReference type="SAM" id="Phobius"/>
    </source>
</evidence>
<dbReference type="GO" id="GO:0000139">
    <property type="term" value="C:Golgi membrane"/>
    <property type="evidence" value="ECO:0007669"/>
    <property type="project" value="UniProtKB-SubCell"/>
</dbReference>
<dbReference type="PANTHER" id="PTHR11214">
    <property type="entry name" value="BETA-1,3-N-ACETYLGLUCOSAMINYLTRANSFERASE"/>
    <property type="match status" value="1"/>
</dbReference>
<evidence type="ECO:0000256" key="10">
    <source>
        <dbReference type="SAM" id="MobiDB-lite"/>
    </source>
</evidence>
<evidence type="ECO:0000313" key="13">
    <source>
        <dbReference type="Proteomes" id="UP000192578"/>
    </source>
</evidence>
<reference evidence="13" key="1">
    <citation type="submission" date="2017-01" db="EMBL/GenBank/DDBJ databases">
        <title>Comparative genomics of anhydrobiosis in the tardigrade Hypsibius dujardini.</title>
        <authorList>
            <person name="Yoshida Y."/>
            <person name="Koutsovoulos G."/>
            <person name="Laetsch D."/>
            <person name="Stevens L."/>
            <person name="Kumar S."/>
            <person name="Horikawa D."/>
            <person name="Ishino K."/>
            <person name="Komine S."/>
            <person name="Tomita M."/>
            <person name="Blaxter M."/>
            <person name="Arakawa K."/>
        </authorList>
    </citation>
    <scope>NUCLEOTIDE SEQUENCE [LARGE SCALE GENOMIC DNA]</scope>
    <source>
        <strain evidence="13">Z151</strain>
    </source>
</reference>
<evidence type="ECO:0000256" key="1">
    <source>
        <dbReference type="ARBA" id="ARBA00004323"/>
    </source>
</evidence>
<proteinExistence type="inferred from homology"/>
<keyword evidence="3" id="KW-0328">Glycosyltransferase</keyword>
<protein>
    <submittedName>
        <fullName evidence="12">UDP-GalNAc:beta-1,3-N-acetylgalactosaminyltransferase 1</fullName>
    </submittedName>
</protein>
<evidence type="ECO:0000256" key="3">
    <source>
        <dbReference type="ARBA" id="ARBA00022676"/>
    </source>
</evidence>
<evidence type="ECO:0000256" key="5">
    <source>
        <dbReference type="ARBA" id="ARBA00022692"/>
    </source>
</evidence>
<keyword evidence="5 11" id="KW-0812">Transmembrane</keyword>
<evidence type="ECO:0000256" key="6">
    <source>
        <dbReference type="ARBA" id="ARBA00022968"/>
    </source>
</evidence>
<dbReference type="OrthoDB" id="5957813at2759"/>
<feature type="compositionally biased region" description="Acidic residues" evidence="10">
    <location>
        <begin position="351"/>
        <end position="364"/>
    </location>
</feature>
<comment type="subcellular location">
    <subcellularLocation>
        <location evidence="1">Golgi apparatus membrane</location>
        <topology evidence="1">Single-pass type II membrane protein</topology>
    </subcellularLocation>
</comment>
<gene>
    <name evidence="12" type="ORF">BV898_13612</name>
</gene>
<keyword evidence="4" id="KW-0808">Transferase</keyword>
<dbReference type="GO" id="GO:0016758">
    <property type="term" value="F:hexosyltransferase activity"/>
    <property type="evidence" value="ECO:0007669"/>
    <property type="project" value="InterPro"/>
</dbReference>
<dbReference type="AlphaFoldDB" id="A0A1W0WAE6"/>
<feature type="region of interest" description="Disordered" evidence="10">
    <location>
        <begin position="334"/>
        <end position="366"/>
    </location>
</feature>
<evidence type="ECO:0000256" key="2">
    <source>
        <dbReference type="ARBA" id="ARBA00008661"/>
    </source>
</evidence>